<keyword evidence="2" id="KW-0520">NAD</keyword>
<proteinExistence type="predicted"/>
<dbReference type="Proteomes" id="UP001190700">
    <property type="component" value="Unassembled WGS sequence"/>
</dbReference>
<evidence type="ECO:0000256" key="2">
    <source>
        <dbReference type="ARBA" id="ARBA00023027"/>
    </source>
</evidence>
<organism evidence="4 5">
    <name type="scientific">Cymbomonas tetramitiformis</name>
    <dbReference type="NCBI Taxonomy" id="36881"/>
    <lineage>
        <taxon>Eukaryota</taxon>
        <taxon>Viridiplantae</taxon>
        <taxon>Chlorophyta</taxon>
        <taxon>Pyramimonadophyceae</taxon>
        <taxon>Pyramimonadales</taxon>
        <taxon>Pyramimonadaceae</taxon>
        <taxon>Cymbomonas</taxon>
    </lineage>
</organism>
<evidence type="ECO:0000259" key="3">
    <source>
        <dbReference type="Pfam" id="PF02826"/>
    </source>
</evidence>
<reference evidence="4 5" key="1">
    <citation type="journal article" date="2015" name="Genome Biol. Evol.">
        <title>Comparative Genomics of a Bacterivorous Green Alga Reveals Evolutionary Causalities and Consequences of Phago-Mixotrophic Mode of Nutrition.</title>
        <authorList>
            <person name="Burns J.A."/>
            <person name="Paasch A."/>
            <person name="Narechania A."/>
            <person name="Kim E."/>
        </authorList>
    </citation>
    <scope>NUCLEOTIDE SEQUENCE [LARGE SCALE GENOMIC DNA]</scope>
    <source>
        <strain evidence="4 5">PLY_AMNH</strain>
    </source>
</reference>
<keyword evidence="5" id="KW-1185">Reference proteome</keyword>
<gene>
    <name evidence="4" type="ORF">CYMTET_44900</name>
</gene>
<evidence type="ECO:0000313" key="5">
    <source>
        <dbReference type="Proteomes" id="UP001190700"/>
    </source>
</evidence>
<evidence type="ECO:0000313" key="4">
    <source>
        <dbReference type="EMBL" id="KAK3245537.1"/>
    </source>
</evidence>
<sequence>MSDKKCVIALVIRPDHPVVAKIPKDIPVEFIVGNDLSTFTNHQLFSQVEAVTWIPDGLPGVQVLDDLYQSLPSVKWIHAYSAGVDVIAPFIRERLLNSPTVLTNGRSAFSSSLAEYVMAMALHFNKQVVRCQENKAQHKWEKYVMPVLKGKTMCFVGFGSIAQATAKIAKDGFGMKVLAVRRNVTKDDTGLAAEIFSNEERLAAIEKSDFVVCSLPGTSETLNFMGVEEFSAMSRDAYFISVGRGAAVDEEALVEALNSDKIAGAALDVYKKEPLPTDHALWDTKNLVMTSHNADYTEDYFDLGWDVWRKNFEAFSNKTEWFTPVDKSSGY</sequence>
<comment type="caution">
    <text evidence="4">The sequence shown here is derived from an EMBL/GenBank/DDBJ whole genome shotgun (WGS) entry which is preliminary data.</text>
</comment>
<dbReference type="GO" id="GO:0016491">
    <property type="term" value="F:oxidoreductase activity"/>
    <property type="evidence" value="ECO:0007669"/>
    <property type="project" value="UniProtKB-KW"/>
</dbReference>
<dbReference type="PANTHER" id="PTHR43333">
    <property type="entry name" value="2-HACID_DH_C DOMAIN-CONTAINING PROTEIN"/>
    <property type="match status" value="1"/>
</dbReference>
<dbReference type="PANTHER" id="PTHR43333:SF1">
    <property type="entry name" value="D-ISOMER SPECIFIC 2-HYDROXYACID DEHYDROGENASE NAD-BINDING DOMAIN-CONTAINING PROTEIN"/>
    <property type="match status" value="1"/>
</dbReference>
<feature type="domain" description="D-isomer specific 2-hydroxyacid dehydrogenase NAD-binding" evidence="3">
    <location>
        <begin position="118"/>
        <end position="294"/>
    </location>
</feature>
<protein>
    <recommendedName>
        <fullName evidence="3">D-isomer specific 2-hydroxyacid dehydrogenase NAD-binding domain-containing protein</fullName>
    </recommendedName>
</protein>
<dbReference type="Pfam" id="PF02826">
    <property type="entry name" value="2-Hacid_dh_C"/>
    <property type="match status" value="1"/>
</dbReference>
<dbReference type="InterPro" id="IPR006140">
    <property type="entry name" value="D-isomer_DH_NAD-bd"/>
</dbReference>
<dbReference type="GO" id="GO:0051287">
    <property type="term" value="F:NAD binding"/>
    <property type="evidence" value="ECO:0007669"/>
    <property type="project" value="InterPro"/>
</dbReference>
<dbReference type="CDD" id="cd05300">
    <property type="entry name" value="2-Hacid_dh_1"/>
    <property type="match status" value="1"/>
</dbReference>
<evidence type="ECO:0000256" key="1">
    <source>
        <dbReference type="ARBA" id="ARBA00023002"/>
    </source>
</evidence>
<dbReference type="SUPFAM" id="SSF51735">
    <property type="entry name" value="NAD(P)-binding Rossmann-fold domains"/>
    <property type="match status" value="1"/>
</dbReference>
<accession>A0AAE0BZB6</accession>
<dbReference type="Gene3D" id="3.40.50.720">
    <property type="entry name" value="NAD(P)-binding Rossmann-like Domain"/>
    <property type="match status" value="2"/>
</dbReference>
<dbReference type="AlphaFoldDB" id="A0AAE0BZB6"/>
<dbReference type="InterPro" id="IPR036291">
    <property type="entry name" value="NAD(P)-bd_dom_sf"/>
</dbReference>
<dbReference type="EMBL" id="LGRX02030558">
    <property type="protein sequence ID" value="KAK3245537.1"/>
    <property type="molecule type" value="Genomic_DNA"/>
</dbReference>
<name>A0AAE0BZB6_9CHLO</name>
<keyword evidence="1" id="KW-0560">Oxidoreductase</keyword>